<reference evidence="2" key="1">
    <citation type="submission" date="2022-06" db="EMBL/GenBank/DDBJ databases">
        <title>Genome Sequence of Candolleomyces eurysporus.</title>
        <authorList>
            <person name="Buettner E."/>
        </authorList>
    </citation>
    <scope>NUCLEOTIDE SEQUENCE</scope>
    <source>
        <strain evidence="2">VTCC 930004</strain>
    </source>
</reference>
<dbReference type="EMBL" id="JANBPK010000064">
    <property type="protein sequence ID" value="KAJ2936431.1"/>
    <property type="molecule type" value="Genomic_DNA"/>
</dbReference>
<comment type="caution">
    <text evidence="2">The sequence shown here is derived from an EMBL/GenBank/DDBJ whole genome shotgun (WGS) entry which is preliminary data.</text>
</comment>
<accession>A0A9W8JIN0</accession>
<dbReference type="AlphaFoldDB" id="A0A9W8JIN0"/>
<sequence length="216" mass="24581">MSDTEDYLTIKELAQVNANPPTARTLLCNHCNMPIFGDNWLAPLFAVFCWDNILQIMERCMHYGCDNKFLKKTVMYLTEDCHDLLSMEQDTMQQLILELFKRLNEDIAVVKAQNKRQQQQIKELTQMNAVLEDQVVQSAGRLEAVHNKTNQLKALAVKANQQTDGIVKSNKELAAQICIIRAQVCGDESVSTLFTDQEEKIQALDRMAATIRTTNT</sequence>
<organism evidence="2 3">
    <name type="scientific">Candolleomyces eurysporus</name>
    <dbReference type="NCBI Taxonomy" id="2828524"/>
    <lineage>
        <taxon>Eukaryota</taxon>
        <taxon>Fungi</taxon>
        <taxon>Dikarya</taxon>
        <taxon>Basidiomycota</taxon>
        <taxon>Agaricomycotina</taxon>
        <taxon>Agaricomycetes</taxon>
        <taxon>Agaricomycetidae</taxon>
        <taxon>Agaricales</taxon>
        <taxon>Agaricineae</taxon>
        <taxon>Psathyrellaceae</taxon>
        <taxon>Candolleomyces</taxon>
    </lineage>
</organism>
<dbReference type="Proteomes" id="UP001140091">
    <property type="component" value="Unassembled WGS sequence"/>
</dbReference>
<evidence type="ECO:0000313" key="3">
    <source>
        <dbReference type="Proteomes" id="UP001140091"/>
    </source>
</evidence>
<feature type="coiled-coil region" evidence="1">
    <location>
        <begin position="100"/>
        <end position="134"/>
    </location>
</feature>
<gene>
    <name evidence="2" type="ORF">H1R20_g664</name>
</gene>
<protein>
    <submittedName>
        <fullName evidence="2">Uncharacterized protein</fullName>
    </submittedName>
</protein>
<feature type="non-terminal residue" evidence="2">
    <location>
        <position position="1"/>
    </location>
</feature>
<keyword evidence="1" id="KW-0175">Coiled coil</keyword>
<name>A0A9W8JIN0_9AGAR</name>
<evidence type="ECO:0000313" key="2">
    <source>
        <dbReference type="EMBL" id="KAJ2936431.1"/>
    </source>
</evidence>
<keyword evidence="3" id="KW-1185">Reference proteome</keyword>
<evidence type="ECO:0000256" key="1">
    <source>
        <dbReference type="SAM" id="Coils"/>
    </source>
</evidence>
<proteinExistence type="predicted"/>